<reference evidence="3" key="1">
    <citation type="submission" date="2024-02" db="UniProtKB">
        <authorList>
            <consortium name="WormBaseParasite"/>
        </authorList>
    </citation>
    <scope>IDENTIFICATION</scope>
</reference>
<evidence type="ECO:0000313" key="3">
    <source>
        <dbReference type="WBParaSite" id="MBELARI_LOCUS44"/>
    </source>
</evidence>
<dbReference type="Pfam" id="PF00059">
    <property type="entry name" value="Lectin_C"/>
    <property type="match status" value="2"/>
</dbReference>
<feature type="domain" description="C-type lectin" evidence="1">
    <location>
        <begin position="105"/>
        <end position="239"/>
    </location>
</feature>
<dbReference type="InterPro" id="IPR016186">
    <property type="entry name" value="C-type_lectin-like/link_sf"/>
</dbReference>
<dbReference type="PROSITE" id="PS50041">
    <property type="entry name" value="C_TYPE_LECTIN_2"/>
    <property type="match status" value="2"/>
</dbReference>
<dbReference type="SMART" id="SM00034">
    <property type="entry name" value="CLECT"/>
    <property type="match status" value="1"/>
</dbReference>
<dbReference type="SUPFAM" id="SSF56436">
    <property type="entry name" value="C-type lectin-like"/>
    <property type="match status" value="2"/>
</dbReference>
<dbReference type="InterPro" id="IPR001304">
    <property type="entry name" value="C-type_lectin-like"/>
</dbReference>
<dbReference type="Proteomes" id="UP000887575">
    <property type="component" value="Unassembled WGS sequence"/>
</dbReference>
<protein>
    <submittedName>
        <fullName evidence="3">C-type lectin domain-containing protein</fullName>
    </submittedName>
</protein>
<feature type="domain" description="C-type lectin" evidence="1">
    <location>
        <begin position="12"/>
        <end position="73"/>
    </location>
</feature>
<dbReference type="Gene3D" id="3.10.100.10">
    <property type="entry name" value="Mannose-Binding Protein A, subunit A"/>
    <property type="match status" value="2"/>
</dbReference>
<sequence length="244" mass="27404">MASIYFNATQQWIGVQKLANGSWSYQDHSALTYRNWAPDEPRNASGYNCALMTTENLRWSAADCSQPRPCFCVLPPLPTTIQTTLPPLKTTPLPFCTPGYQYFDGTGYCYYIRPYDVIMGTVYSFSEAESYCREDGGHLASVHSAHEDDYVYNMTPRDEVSKCAENHYVWLGLDNGDGNVGSGRWTDGTPVDYSFGYLGGTGYLGIPKASTYSGEACSSKVYDWYSTWVNHKFGRFICKQRPLS</sequence>
<dbReference type="PANTHER" id="PTHR22803">
    <property type="entry name" value="MANNOSE, PHOSPHOLIPASE, LECTIN RECEPTOR RELATED"/>
    <property type="match status" value="1"/>
</dbReference>
<name>A0AAF3FES7_9BILA</name>
<dbReference type="AlphaFoldDB" id="A0AAF3FES7"/>
<dbReference type="WBParaSite" id="MBELARI_LOCUS44">
    <property type="protein sequence ID" value="MBELARI_LOCUS44"/>
    <property type="gene ID" value="MBELARI_LOCUS44"/>
</dbReference>
<dbReference type="CDD" id="cd00037">
    <property type="entry name" value="CLECT"/>
    <property type="match status" value="2"/>
</dbReference>
<evidence type="ECO:0000313" key="2">
    <source>
        <dbReference type="Proteomes" id="UP000887575"/>
    </source>
</evidence>
<organism evidence="2 3">
    <name type="scientific">Mesorhabditis belari</name>
    <dbReference type="NCBI Taxonomy" id="2138241"/>
    <lineage>
        <taxon>Eukaryota</taxon>
        <taxon>Metazoa</taxon>
        <taxon>Ecdysozoa</taxon>
        <taxon>Nematoda</taxon>
        <taxon>Chromadorea</taxon>
        <taxon>Rhabditida</taxon>
        <taxon>Rhabditina</taxon>
        <taxon>Rhabditomorpha</taxon>
        <taxon>Rhabditoidea</taxon>
        <taxon>Rhabditidae</taxon>
        <taxon>Mesorhabditinae</taxon>
        <taxon>Mesorhabditis</taxon>
    </lineage>
</organism>
<keyword evidence="2" id="KW-1185">Reference proteome</keyword>
<evidence type="ECO:0000259" key="1">
    <source>
        <dbReference type="PROSITE" id="PS50041"/>
    </source>
</evidence>
<dbReference type="InterPro" id="IPR050111">
    <property type="entry name" value="C-type_lectin/snaclec_domain"/>
</dbReference>
<accession>A0AAF3FES7</accession>
<proteinExistence type="predicted"/>
<dbReference type="InterPro" id="IPR016187">
    <property type="entry name" value="CTDL_fold"/>
</dbReference>